<gene>
    <name evidence="1" type="ORF">G3A44_01055</name>
</gene>
<accession>A0A7C9PEE3</accession>
<dbReference type="InterPro" id="IPR053780">
    <property type="entry name" value="Gp66-like"/>
</dbReference>
<dbReference type="Proteomes" id="UP000484255">
    <property type="component" value="Unassembled WGS sequence"/>
</dbReference>
<dbReference type="NCBIfam" id="NF045478">
    <property type="entry name" value="XF1762_fam"/>
    <property type="match status" value="1"/>
</dbReference>
<dbReference type="AlphaFoldDB" id="A0A7C9PEE3"/>
<reference evidence="1 2" key="1">
    <citation type="submission" date="2020-02" db="EMBL/GenBank/DDBJ databases">
        <title>Ideonella bacterium strain TBM-1.</title>
        <authorList>
            <person name="Chen W.-M."/>
        </authorList>
    </citation>
    <scope>NUCLEOTIDE SEQUENCE [LARGE SCALE GENOMIC DNA]</scope>
    <source>
        <strain evidence="1 2">TBM-1</strain>
    </source>
</reference>
<name>A0A7C9PEE3_9BURK</name>
<protein>
    <submittedName>
        <fullName evidence="1">Uncharacterized protein</fullName>
    </submittedName>
</protein>
<organism evidence="1 2">
    <name type="scientific">Ideonella livida</name>
    <dbReference type="NCBI Taxonomy" id="2707176"/>
    <lineage>
        <taxon>Bacteria</taxon>
        <taxon>Pseudomonadati</taxon>
        <taxon>Pseudomonadota</taxon>
        <taxon>Betaproteobacteria</taxon>
        <taxon>Burkholderiales</taxon>
        <taxon>Sphaerotilaceae</taxon>
        <taxon>Ideonella</taxon>
    </lineage>
</organism>
<keyword evidence="2" id="KW-1185">Reference proteome</keyword>
<evidence type="ECO:0000313" key="2">
    <source>
        <dbReference type="Proteomes" id="UP000484255"/>
    </source>
</evidence>
<proteinExistence type="predicted"/>
<dbReference type="EMBL" id="JAAGOH010000001">
    <property type="protein sequence ID" value="NDY89777.1"/>
    <property type="molecule type" value="Genomic_DNA"/>
</dbReference>
<evidence type="ECO:0000313" key="1">
    <source>
        <dbReference type="EMBL" id="NDY89777.1"/>
    </source>
</evidence>
<sequence length="162" mass="17517">MRKTLLRVVPCDLKTANDFVRKLHRHSRPVVGHKFAVGVEACTRTVEGEQWELVGVAIVGRPVAPRLDNGKAAEVTRLCTDGTRNACSMLYGAARRAARALGHAPIYTYTLPDEGGASLRAAGFRIDKEDAGGSAAMWHSRPGRTAEPVGDDLVGGKWRWVG</sequence>
<comment type="caution">
    <text evidence="1">The sequence shown here is derived from an EMBL/GenBank/DDBJ whole genome shotgun (WGS) entry which is preliminary data.</text>
</comment>